<evidence type="ECO:0000256" key="2">
    <source>
        <dbReference type="ARBA" id="ARBA00022679"/>
    </source>
</evidence>
<gene>
    <name evidence="5" type="ORF">BHU72_06920</name>
</gene>
<proteinExistence type="predicted"/>
<dbReference type="Gene3D" id="3.40.50.150">
    <property type="entry name" value="Vaccinia Virus protein VP39"/>
    <property type="match status" value="1"/>
</dbReference>
<dbReference type="GO" id="GO:0032259">
    <property type="term" value="P:methylation"/>
    <property type="evidence" value="ECO:0007669"/>
    <property type="project" value="UniProtKB-KW"/>
</dbReference>
<dbReference type="EMBL" id="MJAT01000035">
    <property type="protein sequence ID" value="OEH85031.1"/>
    <property type="molecule type" value="Genomic_DNA"/>
</dbReference>
<evidence type="ECO:0000256" key="3">
    <source>
        <dbReference type="ARBA" id="ARBA00022691"/>
    </source>
</evidence>
<evidence type="ECO:0000313" key="6">
    <source>
        <dbReference type="Proteomes" id="UP000095255"/>
    </source>
</evidence>
<evidence type="ECO:0000259" key="4">
    <source>
        <dbReference type="Pfam" id="PF05175"/>
    </source>
</evidence>
<dbReference type="AlphaFoldDB" id="A0A1E5L4K6"/>
<evidence type="ECO:0000256" key="1">
    <source>
        <dbReference type="ARBA" id="ARBA00022603"/>
    </source>
</evidence>
<sequence length="178" mass="20816">MMIISLGIYIVSSITFFTVKYGISPMPTSAEVRKRVFQLIEEKHTKKPIRTIVDLGSGWGSLAIPLAKAMPHVTIYAYETSHIPYLYCKLRLYFSPQENLILQKVDFFSVPLQSYDIILCYLYPKAMKKLRSKFEQELNASHIVISHTFSVPTWKANEVWQINDLFRTKIYLYERRLP</sequence>
<keyword evidence="1" id="KW-0489">Methyltransferase</keyword>
<comment type="caution">
    <text evidence="5">The sequence shown here is derived from an EMBL/GenBank/DDBJ whole genome shotgun (WGS) entry which is preliminary data.</text>
</comment>
<dbReference type="InterPro" id="IPR007848">
    <property type="entry name" value="Small_mtfrase_dom"/>
</dbReference>
<dbReference type="InterPro" id="IPR029063">
    <property type="entry name" value="SAM-dependent_MTases_sf"/>
</dbReference>
<feature type="domain" description="Methyltransferase small" evidence="4">
    <location>
        <begin position="46"/>
        <end position="119"/>
    </location>
</feature>
<reference evidence="5 6" key="1">
    <citation type="submission" date="2016-09" db="EMBL/GenBank/DDBJ databases">
        <title>Desulfuribacillus arsenicus sp. nov., an obligately anaerobic, dissimilatory arsenic- and antimonate-reducing bacterium isolated from anoxic sediments.</title>
        <authorList>
            <person name="Abin C.A."/>
            <person name="Hollibaugh J.T."/>
        </authorList>
    </citation>
    <scope>NUCLEOTIDE SEQUENCE [LARGE SCALE GENOMIC DNA]</scope>
    <source>
        <strain evidence="5 6">MLFW-2</strain>
    </source>
</reference>
<keyword evidence="2" id="KW-0808">Transferase</keyword>
<dbReference type="Pfam" id="PF05175">
    <property type="entry name" value="MTS"/>
    <property type="match status" value="1"/>
</dbReference>
<evidence type="ECO:0000313" key="5">
    <source>
        <dbReference type="EMBL" id="OEH85031.1"/>
    </source>
</evidence>
<accession>A0A1E5L4K6</accession>
<dbReference type="CDD" id="cd02440">
    <property type="entry name" value="AdoMet_MTases"/>
    <property type="match status" value="1"/>
</dbReference>
<dbReference type="PANTHER" id="PTHR13610:SF9">
    <property type="entry name" value="FI06469P"/>
    <property type="match status" value="1"/>
</dbReference>
<dbReference type="Proteomes" id="UP000095255">
    <property type="component" value="Unassembled WGS sequence"/>
</dbReference>
<keyword evidence="3" id="KW-0949">S-adenosyl-L-methionine</keyword>
<protein>
    <recommendedName>
        <fullName evidence="4">Methyltransferase small domain-containing protein</fullName>
    </recommendedName>
</protein>
<organism evidence="5 6">
    <name type="scientific">Desulfuribacillus stibiiarsenatis</name>
    <dbReference type="NCBI Taxonomy" id="1390249"/>
    <lineage>
        <taxon>Bacteria</taxon>
        <taxon>Bacillati</taxon>
        <taxon>Bacillota</taxon>
        <taxon>Desulfuribacillia</taxon>
        <taxon>Desulfuribacillales</taxon>
        <taxon>Desulfuribacillaceae</taxon>
        <taxon>Desulfuribacillus</taxon>
    </lineage>
</organism>
<keyword evidence="6" id="KW-1185">Reference proteome</keyword>
<dbReference type="SUPFAM" id="SSF53335">
    <property type="entry name" value="S-adenosyl-L-methionine-dependent methyltransferases"/>
    <property type="match status" value="1"/>
</dbReference>
<dbReference type="STRING" id="1390249.BHU72_06920"/>
<dbReference type="PANTHER" id="PTHR13610">
    <property type="entry name" value="METHYLTRANSFERASE DOMAIN-CONTAINING PROTEIN"/>
    <property type="match status" value="1"/>
</dbReference>
<dbReference type="InterPro" id="IPR026170">
    <property type="entry name" value="FAM173A/B"/>
</dbReference>
<dbReference type="GO" id="GO:0016279">
    <property type="term" value="F:protein-lysine N-methyltransferase activity"/>
    <property type="evidence" value="ECO:0007669"/>
    <property type="project" value="InterPro"/>
</dbReference>
<name>A0A1E5L4K6_9FIRM</name>